<accession>A0A1H9L3D8</accession>
<dbReference type="InterPro" id="IPR018076">
    <property type="entry name" value="T2SS_GspF_dom"/>
</dbReference>
<name>A0A1H9L3D8_9LACT</name>
<reference evidence="9 10" key="1">
    <citation type="submission" date="2016-10" db="EMBL/GenBank/DDBJ databases">
        <authorList>
            <person name="de Groot N.N."/>
        </authorList>
    </citation>
    <scope>NUCLEOTIDE SEQUENCE [LARGE SCALE GENOMIC DNA]</scope>
    <source>
        <strain evidence="9 10">DSM 15827</strain>
    </source>
</reference>
<evidence type="ECO:0000256" key="6">
    <source>
        <dbReference type="ARBA" id="ARBA00023136"/>
    </source>
</evidence>
<evidence type="ECO:0000256" key="2">
    <source>
        <dbReference type="ARBA" id="ARBA00005745"/>
    </source>
</evidence>
<sequence>MHWDIFQKRPTKDIMYSSNRFKGDLKAIFLIQLGELMEKGFSIYEAVTFSKILFKKQSVIIDGIQEKLAQGYRLDESLVDCGYNDTICSQIYLASQHGDFARSLITLGELLLEKRKQRRKLLQAIAYPIILLLFIMTLLIAIRQILLPQLMRMVNQEALHQNKLASTTIFFLEYLPQILLVLLVTFLCVLSLIRYHLHHCNKMQGLNFLMKFPVVKSFILQYYTFLYAREFSYFLANGQSLLQMVETMQTPGTSALTKEIAAHLQAEFRRGEDMAQALEKITFFKEELVWLVMQASLTSQLEIKLVQYSKKLLNDFVKDIEKKITWIQPILFIFVGLMIVSIYIVLLLPTLTILEGGEF</sequence>
<dbReference type="GO" id="GO:0005886">
    <property type="term" value="C:plasma membrane"/>
    <property type="evidence" value="ECO:0007669"/>
    <property type="project" value="UniProtKB-SubCell"/>
</dbReference>
<feature type="transmembrane region" description="Helical" evidence="7">
    <location>
        <begin position="330"/>
        <end position="354"/>
    </location>
</feature>
<dbReference type="InterPro" id="IPR042094">
    <property type="entry name" value="T2SS_GspF_sf"/>
</dbReference>
<evidence type="ECO:0000259" key="8">
    <source>
        <dbReference type="Pfam" id="PF00482"/>
    </source>
</evidence>
<keyword evidence="6 7" id="KW-0472">Membrane</keyword>
<evidence type="ECO:0000256" key="1">
    <source>
        <dbReference type="ARBA" id="ARBA00004651"/>
    </source>
</evidence>
<evidence type="ECO:0000256" key="5">
    <source>
        <dbReference type="ARBA" id="ARBA00022989"/>
    </source>
</evidence>
<dbReference type="PANTHER" id="PTHR30012:SF0">
    <property type="entry name" value="TYPE II SECRETION SYSTEM PROTEIN F-RELATED"/>
    <property type="match status" value="1"/>
</dbReference>
<dbReference type="STRING" id="137733.SAMN05421767_1172"/>
<organism evidence="9 10">
    <name type="scientific">Granulicatella balaenopterae</name>
    <dbReference type="NCBI Taxonomy" id="137733"/>
    <lineage>
        <taxon>Bacteria</taxon>
        <taxon>Bacillati</taxon>
        <taxon>Bacillota</taxon>
        <taxon>Bacilli</taxon>
        <taxon>Lactobacillales</taxon>
        <taxon>Carnobacteriaceae</taxon>
        <taxon>Granulicatella</taxon>
    </lineage>
</organism>
<dbReference type="Gene3D" id="1.20.81.30">
    <property type="entry name" value="Type II secretion system (T2SS), domain F"/>
    <property type="match status" value="2"/>
</dbReference>
<keyword evidence="5 7" id="KW-1133">Transmembrane helix</keyword>
<comment type="similarity">
    <text evidence="2">Belongs to the GSP F family.</text>
</comment>
<evidence type="ECO:0000256" key="7">
    <source>
        <dbReference type="SAM" id="Phobius"/>
    </source>
</evidence>
<feature type="domain" description="Type II secretion system protein GspF" evidence="8">
    <location>
        <begin position="228"/>
        <end position="349"/>
    </location>
</feature>
<dbReference type="OrthoDB" id="2294348at2"/>
<dbReference type="Pfam" id="PF00482">
    <property type="entry name" value="T2SSF"/>
    <property type="match status" value="2"/>
</dbReference>
<protein>
    <submittedName>
        <fullName evidence="9">Competence protein ComGB</fullName>
    </submittedName>
</protein>
<dbReference type="PANTHER" id="PTHR30012">
    <property type="entry name" value="GENERAL SECRETION PATHWAY PROTEIN"/>
    <property type="match status" value="1"/>
</dbReference>
<dbReference type="Proteomes" id="UP000198556">
    <property type="component" value="Unassembled WGS sequence"/>
</dbReference>
<comment type="subcellular location">
    <subcellularLocation>
        <location evidence="1">Cell membrane</location>
        <topology evidence="1">Multi-pass membrane protein</topology>
    </subcellularLocation>
</comment>
<feature type="domain" description="Type II secretion system protein GspF" evidence="8">
    <location>
        <begin position="29"/>
        <end position="148"/>
    </location>
</feature>
<evidence type="ECO:0000256" key="3">
    <source>
        <dbReference type="ARBA" id="ARBA00022475"/>
    </source>
</evidence>
<proteinExistence type="inferred from homology"/>
<feature type="transmembrane region" description="Helical" evidence="7">
    <location>
        <begin position="174"/>
        <end position="193"/>
    </location>
</feature>
<dbReference type="NCBIfam" id="NF041012">
    <property type="entry name" value="T4P_ComGB"/>
    <property type="match status" value="1"/>
</dbReference>
<dbReference type="EMBL" id="FOGF01000017">
    <property type="protein sequence ID" value="SER05828.1"/>
    <property type="molecule type" value="Genomic_DNA"/>
</dbReference>
<keyword evidence="3" id="KW-1003">Cell membrane</keyword>
<feature type="transmembrane region" description="Helical" evidence="7">
    <location>
        <begin position="124"/>
        <end position="146"/>
    </location>
</feature>
<evidence type="ECO:0000313" key="10">
    <source>
        <dbReference type="Proteomes" id="UP000198556"/>
    </source>
</evidence>
<evidence type="ECO:0000256" key="4">
    <source>
        <dbReference type="ARBA" id="ARBA00022692"/>
    </source>
</evidence>
<dbReference type="InterPro" id="IPR047692">
    <property type="entry name" value="T4P_ComGB"/>
</dbReference>
<keyword evidence="10" id="KW-1185">Reference proteome</keyword>
<dbReference type="AlphaFoldDB" id="A0A1H9L3D8"/>
<gene>
    <name evidence="9" type="ORF">SAMN05421767_1172</name>
</gene>
<keyword evidence="4 7" id="KW-0812">Transmembrane</keyword>
<dbReference type="InterPro" id="IPR003004">
    <property type="entry name" value="GspF/PilC"/>
</dbReference>
<evidence type="ECO:0000313" key="9">
    <source>
        <dbReference type="EMBL" id="SER05828.1"/>
    </source>
</evidence>